<comment type="caution">
    <text evidence="1">The sequence shown here is derived from an EMBL/GenBank/DDBJ whole genome shotgun (WGS) entry which is preliminary data.</text>
</comment>
<dbReference type="Proteomes" id="UP001280156">
    <property type="component" value="Unassembled WGS sequence"/>
</dbReference>
<evidence type="ECO:0000313" key="2">
    <source>
        <dbReference type="Proteomes" id="UP001280156"/>
    </source>
</evidence>
<name>A0ABU4YIW7_9HYPH</name>
<accession>A0ABU4YIW7</accession>
<sequence length="94" mass="10060">MTTNGMMVRLAPLVAIMVWWALNPRLSKSIAAAQPPGAAAASKTSWPAKPVIHLTPGDCQPSLEFRRWKLMKRRAQVEGAGVAAAAPALLLTLM</sequence>
<gene>
    <name evidence="1" type="ORF">RFM52_17025</name>
</gene>
<evidence type="ECO:0008006" key="3">
    <source>
        <dbReference type="Google" id="ProtNLM"/>
    </source>
</evidence>
<keyword evidence="2" id="KW-1185">Reference proteome</keyword>
<proteinExistence type="predicted"/>
<evidence type="ECO:0000313" key="1">
    <source>
        <dbReference type="EMBL" id="MDX8486911.1"/>
    </source>
</evidence>
<dbReference type="EMBL" id="JAVIIV010000010">
    <property type="protein sequence ID" value="MDX8486911.1"/>
    <property type="molecule type" value="Genomic_DNA"/>
</dbReference>
<organism evidence="1 2">
    <name type="scientific">Mesorhizobium humile</name>
    <dbReference type="NCBI Taxonomy" id="3072313"/>
    <lineage>
        <taxon>Bacteria</taxon>
        <taxon>Pseudomonadati</taxon>
        <taxon>Pseudomonadota</taxon>
        <taxon>Alphaproteobacteria</taxon>
        <taxon>Hyphomicrobiales</taxon>
        <taxon>Phyllobacteriaceae</taxon>
        <taxon>Mesorhizobium</taxon>
    </lineage>
</organism>
<reference evidence="1 2" key="1">
    <citation type="submission" date="2023-08" db="EMBL/GenBank/DDBJ databases">
        <title>Implementing the SeqCode for naming new Mesorhizobium species isolated from Vachellia karroo root nodules.</title>
        <authorList>
            <person name="Van Lill M."/>
        </authorList>
    </citation>
    <scope>NUCLEOTIDE SEQUENCE [LARGE SCALE GENOMIC DNA]</scope>
    <source>
        <strain evidence="1 2">VK2B</strain>
    </source>
</reference>
<dbReference type="RefSeq" id="WP_320327862.1">
    <property type="nucleotide sequence ID" value="NZ_JAVIIV010000010.1"/>
</dbReference>
<protein>
    <recommendedName>
        <fullName evidence="3">Secreted protein</fullName>
    </recommendedName>
</protein>